<protein>
    <recommendedName>
        <fullName evidence="1">Phosphodiester glycosidase domain-containing protein</fullName>
    </recommendedName>
</protein>
<sequence length="550" mass="60418" precursor="true">MKPSLVLVSIFFLCFSTIFCSQAIVIMKGLGVSTNSVDGYLDVKPLEKLGLSVVISERSNRAYVIYGRKIIVAEGDGRLSVDFLESYENAALVKKDTVLIQAQILSRILGLSTYLTPNGNTVLADSLPVIKSVHFGENSLQFVFDGIVLEQMFKISTFPGKVQIEVAPCRVQVTSIEKVKLKVDEVKAIFEIEVEDDVDLSVSTVFEPSAVVVKLRYPGFAKERIAPGILWEQVVETIAGKQMLVNYLWIDPKRVDLRPTISVGGIGTTESIDRMVSRVKAVAGINANYFDVSTRMPIGLIIVDGKVLSLPYGNRPVFIQTQSGEVYISRMFYEVNIKIGQLLFLVKGINTVAIGDVLIFTEEFGLPIPRRDETIYFTVQNGRISSIGWVEKAPAKGYVLAISAKYANYLQAVQIGDRVEVIVNTDFPYPIKHAVEGGPLLIYNGSPLPDRNAEKNRYGGGIATSNANRTLVATLPDGRVVFVVINDQDGSGGVNYDELVEFCLQKGFYSAMNLDGGSSSVMVVKNQIVSRMFSGWVRNIPVSLLAIPKE</sequence>
<organism evidence="2 3">
    <name type="scientific">Pseudothermotoga thermarum DSM 5069</name>
    <dbReference type="NCBI Taxonomy" id="688269"/>
    <lineage>
        <taxon>Bacteria</taxon>
        <taxon>Thermotogati</taxon>
        <taxon>Thermotogota</taxon>
        <taxon>Thermotogae</taxon>
        <taxon>Thermotogales</taxon>
        <taxon>Thermotogaceae</taxon>
        <taxon>Pseudothermotoga</taxon>
    </lineage>
</organism>
<proteinExistence type="predicted"/>
<dbReference type="STRING" id="688269.Theth_0574"/>
<keyword evidence="3" id="KW-1185">Reference proteome</keyword>
<evidence type="ECO:0000259" key="1">
    <source>
        <dbReference type="Pfam" id="PF09992"/>
    </source>
</evidence>
<name>F7YXM0_9THEM</name>
<reference evidence="2 3" key="1">
    <citation type="submission" date="2010-11" db="EMBL/GenBank/DDBJ databases">
        <title>The complete genome of Thermotoga thermarum DSM 5069.</title>
        <authorList>
            <consortium name="US DOE Joint Genome Institute (JGI-PGF)"/>
            <person name="Lucas S."/>
            <person name="Copeland A."/>
            <person name="Lapidus A."/>
            <person name="Bruce D."/>
            <person name="Goodwin L."/>
            <person name="Pitluck S."/>
            <person name="Kyrpides N."/>
            <person name="Mavromatis K."/>
            <person name="Ivanova N."/>
            <person name="Zeytun A."/>
            <person name="Brettin T."/>
            <person name="Detter J.C."/>
            <person name="Tapia R."/>
            <person name="Han C."/>
            <person name="Land M."/>
            <person name="Hauser L."/>
            <person name="Markowitz V."/>
            <person name="Cheng J.-F."/>
            <person name="Hugenholtz P."/>
            <person name="Woyke T."/>
            <person name="Wu D."/>
            <person name="Spring S."/>
            <person name="Schroeder M."/>
            <person name="Brambilla E."/>
            <person name="Klenk H.-P."/>
            <person name="Eisen J.A."/>
        </authorList>
    </citation>
    <scope>NUCLEOTIDE SEQUENCE [LARGE SCALE GENOMIC DNA]</scope>
    <source>
        <strain evidence="2 3">DSM 5069</strain>
    </source>
</reference>
<dbReference type="PANTHER" id="PTHR40446">
    <property type="entry name" value="N-ACETYLGLUCOSAMINE-1-PHOSPHODIESTER ALPHA-N-ACETYLGLUCOSAMINIDASE"/>
    <property type="match status" value="1"/>
</dbReference>
<dbReference type="PATRIC" id="fig|688269.3.peg.596"/>
<feature type="domain" description="Phosphodiester glycosidase" evidence="1">
    <location>
        <begin position="379"/>
        <end position="544"/>
    </location>
</feature>
<accession>F7YXM0</accession>
<evidence type="ECO:0000313" key="2">
    <source>
        <dbReference type="EMBL" id="AEH50662.1"/>
    </source>
</evidence>
<dbReference type="KEGG" id="tta:Theth_0574"/>
<dbReference type="InterPro" id="IPR018711">
    <property type="entry name" value="NAGPA"/>
</dbReference>
<evidence type="ECO:0000313" key="3">
    <source>
        <dbReference type="Proteomes" id="UP000006804"/>
    </source>
</evidence>
<dbReference type="AlphaFoldDB" id="F7YXM0"/>
<gene>
    <name evidence="2" type="ORF">Theth_0574</name>
</gene>
<dbReference type="OrthoDB" id="9809781at2"/>
<dbReference type="Pfam" id="PF09992">
    <property type="entry name" value="NAGPA"/>
    <property type="match status" value="1"/>
</dbReference>
<dbReference type="HOGENOM" id="CLU_035800_0_0_0"/>
<dbReference type="eggNOG" id="COG4632">
    <property type="taxonomic scope" value="Bacteria"/>
</dbReference>
<dbReference type="Proteomes" id="UP000006804">
    <property type="component" value="Chromosome"/>
</dbReference>
<dbReference type="PANTHER" id="PTHR40446:SF2">
    <property type="entry name" value="N-ACETYLGLUCOSAMINE-1-PHOSPHODIESTER ALPHA-N-ACETYLGLUCOSAMINIDASE"/>
    <property type="match status" value="1"/>
</dbReference>
<dbReference type="EMBL" id="CP002351">
    <property type="protein sequence ID" value="AEH50662.1"/>
    <property type="molecule type" value="Genomic_DNA"/>
</dbReference>
<dbReference type="RefSeq" id="WP_013931885.1">
    <property type="nucleotide sequence ID" value="NC_015707.1"/>
</dbReference>